<evidence type="ECO:0000313" key="3">
    <source>
        <dbReference type="Proteomes" id="UP000036932"/>
    </source>
</evidence>
<keyword evidence="1" id="KW-0732">Signal</keyword>
<keyword evidence="3" id="KW-1185">Reference proteome</keyword>
<dbReference type="Proteomes" id="UP000036932">
    <property type="component" value="Unassembled WGS sequence"/>
</dbReference>
<feature type="signal peptide" evidence="1">
    <location>
        <begin position="1"/>
        <end position="27"/>
    </location>
</feature>
<sequence>MNNIYKVLATTAILAMAALPAAANAQAVPPASIHAGQGNIVNQEKKMVPGTMGYITDYVNDETGKWITVTGRGLGTANQSEIKLSISKNTKIVDAKGKKVQLQSIVDQNKAVKAFYSPKLTKSLPAQGSALTIIVQEQDFSAIDGTITEVNDKAILVEGTNLYRDGEETILLHLDPKAKIIAPDGSTLQASDLKTGMSIRSFYGPAVALSLPPQSTTNYIQVQADAEAPVQEEPAGTNGIITATADNSITVIGQARETGGVNYVILTVDKETEIVDANGAPLTAEALKADLRVEAYYSQVMLAIYPARTHADKIVVSEISAPKIEGTIAASDRTSKDQLYINVGSDQSTDNDIILNITEDTQVITALGIESDLKPGTKIVAYHSPMMTKSIPAITSAEVILVKADE</sequence>
<dbReference type="AlphaFoldDB" id="A0A0M1P5B4"/>
<evidence type="ECO:0000256" key="1">
    <source>
        <dbReference type="SAM" id="SignalP"/>
    </source>
</evidence>
<dbReference type="EMBL" id="LIUT01000001">
    <property type="protein sequence ID" value="KOR89676.1"/>
    <property type="molecule type" value="Genomic_DNA"/>
</dbReference>
<proteinExistence type="predicted"/>
<gene>
    <name evidence="2" type="ORF">AM231_11395</name>
</gene>
<organism evidence="2 3">
    <name type="scientific">Paenibacillus solani</name>
    <dbReference type="NCBI Taxonomy" id="1705565"/>
    <lineage>
        <taxon>Bacteria</taxon>
        <taxon>Bacillati</taxon>
        <taxon>Bacillota</taxon>
        <taxon>Bacilli</taxon>
        <taxon>Bacillales</taxon>
        <taxon>Paenibacillaceae</taxon>
        <taxon>Paenibacillus</taxon>
    </lineage>
</organism>
<dbReference type="RefSeq" id="WP_054402710.1">
    <property type="nucleotide sequence ID" value="NZ_LIUT01000001.1"/>
</dbReference>
<reference evidence="3" key="1">
    <citation type="submission" date="2015-08" db="EMBL/GenBank/DDBJ databases">
        <title>Genome sequencing project for genomic taxonomy and phylogenomics of Bacillus-like bacteria.</title>
        <authorList>
            <person name="Liu B."/>
            <person name="Wang J."/>
            <person name="Zhu Y."/>
            <person name="Liu G."/>
            <person name="Chen Q."/>
            <person name="Chen Z."/>
            <person name="Lan J."/>
            <person name="Che J."/>
            <person name="Ge C."/>
            <person name="Shi H."/>
            <person name="Pan Z."/>
            <person name="Liu X."/>
        </authorList>
    </citation>
    <scope>NUCLEOTIDE SEQUENCE [LARGE SCALE GENOMIC DNA]</scope>
    <source>
        <strain evidence="3">FJAT-22460</strain>
    </source>
</reference>
<accession>A0A0M1P5B4</accession>
<name>A0A0M1P5B4_9BACL</name>
<dbReference type="PATRIC" id="fig|1705565.3.peg.4284"/>
<dbReference type="OrthoDB" id="2029085at2"/>
<protein>
    <submittedName>
        <fullName evidence="2">Peptidase</fullName>
    </submittedName>
</protein>
<feature type="chain" id="PRO_5005620666" evidence="1">
    <location>
        <begin position="28"/>
        <end position="406"/>
    </location>
</feature>
<evidence type="ECO:0000313" key="2">
    <source>
        <dbReference type="EMBL" id="KOR89676.1"/>
    </source>
</evidence>
<comment type="caution">
    <text evidence="2">The sequence shown here is derived from an EMBL/GenBank/DDBJ whole genome shotgun (WGS) entry which is preliminary data.</text>
</comment>